<dbReference type="AlphaFoldDB" id="A0A2P4XNB5"/>
<organism evidence="1 2">
    <name type="scientific">Phytophthora palmivora</name>
    <dbReference type="NCBI Taxonomy" id="4796"/>
    <lineage>
        <taxon>Eukaryota</taxon>
        <taxon>Sar</taxon>
        <taxon>Stramenopiles</taxon>
        <taxon>Oomycota</taxon>
        <taxon>Peronosporomycetes</taxon>
        <taxon>Peronosporales</taxon>
        <taxon>Peronosporaceae</taxon>
        <taxon>Phytophthora</taxon>
    </lineage>
</organism>
<accession>A0A2P4XNB5</accession>
<proteinExistence type="predicted"/>
<reference evidence="1 2" key="1">
    <citation type="journal article" date="2017" name="Genome Biol. Evol.">
        <title>Phytophthora megakarya and P. palmivora, closely related causal agents of cacao black pod rot, underwent increases in genome sizes and gene numbers by different mechanisms.</title>
        <authorList>
            <person name="Ali S.S."/>
            <person name="Shao J."/>
            <person name="Lary D.J."/>
            <person name="Kronmiller B."/>
            <person name="Shen D."/>
            <person name="Strem M.D."/>
            <person name="Amoako-Attah I."/>
            <person name="Akrofi A.Y."/>
            <person name="Begoude B.A."/>
            <person name="Ten Hoopen G.M."/>
            <person name="Coulibaly K."/>
            <person name="Kebe B.I."/>
            <person name="Melnick R.L."/>
            <person name="Guiltinan M.J."/>
            <person name="Tyler B.M."/>
            <person name="Meinhardt L.W."/>
            <person name="Bailey B.A."/>
        </authorList>
    </citation>
    <scope>NUCLEOTIDE SEQUENCE [LARGE SCALE GENOMIC DNA]</scope>
    <source>
        <strain evidence="2">sbr112.9</strain>
    </source>
</reference>
<dbReference type="OrthoDB" id="96017at2759"/>
<evidence type="ECO:0000313" key="1">
    <source>
        <dbReference type="EMBL" id="POM67055.1"/>
    </source>
</evidence>
<protein>
    <submittedName>
        <fullName evidence="1">Uncharacterized protein</fullName>
    </submittedName>
</protein>
<sequence length="264" mass="29989">MLFDVEHTTNWDEQYQRKVAQVAKNNERENAKRRSWIFAPKDKVLLRNDAGPQAKMAQLFSGPYEIIDVRTNGALVLDKGRYMETVHIRRVVPFKIQTWERLSADEEAVMRATKWNATSTPACRAKDTGNPQLHNIKVVSEFKLKTLFPFVDCFNNNLIIHRFGVVDITSKRNNLYFYGEHAQGKGADNLSTLQRDAQNGAKPAENSFSLLDNCVGQTNQSGLDVFCDVIGVVLIEENDAQCLLPGHSHSIVDRTIAWCRYAIF</sequence>
<name>A0A2P4XNB5_9STRA</name>
<dbReference type="Proteomes" id="UP000237271">
    <property type="component" value="Unassembled WGS sequence"/>
</dbReference>
<dbReference type="EMBL" id="NCKW01009482">
    <property type="protein sequence ID" value="POM67055.1"/>
    <property type="molecule type" value="Genomic_DNA"/>
</dbReference>
<gene>
    <name evidence="1" type="ORF">PHPALM_16997</name>
</gene>
<comment type="caution">
    <text evidence="1">The sequence shown here is derived from an EMBL/GenBank/DDBJ whole genome shotgun (WGS) entry which is preliminary data.</text>
</comment>
<keyword evidence="2" id="KW-1185">Reference proteome</keyword>
<evidence type="ECO:0000313" key="2">
    <source>
        <dbReference type="Proteomes" id="UP000237271"/>
    </source>
</evidence>